<sequence>MRVRNVPDVPEDVDFLMDHLNDPNYDLKKPPPSISGSEGGEKKKRGSYSDTESQFDSDRYTDRPESRNSTAIDFDDESPYPEVRAAVASVDDPTMPVNTFRMWFLGLLFTFVVSFMNQLFGMRYPSVFVTGVVAQLIALPLGKGLERILPTTRFNTFGYVWSFNPGPFSIKEHVCITVMANVVVGGAYATDVIMTQKIFYHEQVSYAYQILICLGTQILGFSLGGVLRQFVVWPSSMIWPGALVNSALFNTLHRNYGQRDRGHMTRERFFLIALGCSFVWYWVPGYLFVALSAFNWVCWIAPNNLVVNALFGTSTGLGMGIITFDWSMISFIGSPLVTPWWSQMNTATSFVLWFWLVVPIWYFTNTFFTGYLPISAYVSFDNTGAPYDPTAIVTDGLFDVAKYTAYSPVFLSATLVMAYGLSFASFASVFVHTFLWFRRDILRRFRSTLKDERDVHSRLMQAYAEVPMWWYIAVGVVSFVLLCVGIEIQSTHLPIWAALFAFVLAAILSIPLSMLMAITNQQIALQVMHELIAGYLLPGRPIANVLFKAIAYIGTNQAVAFSGDLKLGHYMKVPPRIMFSIQVVAAVVSCFVTTLVQEWMFANVPDICTPQQKDGFVCPSSNTFATASLIWGGIGPSRLFSPGRIYSPLLWFFAVGALLPIPFYFLARRYPLSFWRYINIPVFFAGVGAIPPGTGINYASWAITGFIFNYFIRRFHFRWWMRYNYILSAALDAGVAIAMVVVFFTLQYPKGGVELNWWGNTVWANTADAMGTPRLTAPSGVPFGPSTWS</sequence>
<gene>
    <name evidence="1" type="ORF">BDN72DRAFT_754107</name>
</gene>
<evidence type="ECO:0000313" key="2">
    <source>
        <dbReference type="Proteomes" id="UP000308600"/>
    </source>
</evidence>
<dbReference type="Proteomes" id="UP000308600">
    <property type="component" value="Unassembled WGS sequence"/>
</dbReference>
<dbReference type="EMBL" id="ML208259">
    <property type="protein sequence ID" value="TFK76761.1"/>
    <property type="molecule type" value="Genomic_DNA"/>
</dbReference>
<reference evidence="1 2" key="1">
    <citation type="journal article" date="2019" name="Nat. Ecol. Evol.">
        <title>Megaphylogeny resolves global patterns of mushroom evolution.</title>
        <authorList>
            <person name="Varga T."/>
            <person name="Krizsan K."/>
            <person name="Foldi C."/>
            <person name="Dima B."/>
            <person name="Sanchez-Garcia M."/>
            <person name="Sanchez-Ramirez S."/>
            <person name="Szollosi G.J."/>
            <person name="Szarkandi J.G."/>
            <person name="Papp V."/>
            <person name="Albert L."/>
            <person name="Andreopoulos W."/>
            <person name="Angelini C."/>
            <person name="Antonin V."/>
            <person name="Barry K.W."/>
            <person name="Bougher N.L."/>
            <person name="Buchanan P."/>
            <person name="Buyck B."/>
            <person name="Bense V."/>
            <person name="Catcheside P."/>
            <person name="Chovatia M."/>
            <person name="Cooper J."/>
            <person name="Damon W."/>
            <person name="Desjardin D."/>
            <person name="Finy P."/>
            <person name="Geml J."/>
            <person name="Haridas S."/>
            <person name="Hughes K."/>
            <person name="Justo A."/>
            <person name="Karasinski D."/>
            <person name="Kautmanova I."/>
            <person name="Kiss B."/>
            <person name="Kocsube S."/>
            <person name="Kotiranta H."/>
            <person name="LaButti K.M."/>
            <person name="Lechner B.E."/>
            <person name="Liimatainen K."/>
            <person name="Lipzen A."/>
            <person name="Lukacs Z."/>
            <person name="Mihaltcheva S."/>
            <person name="Morgado L.N."/>
            <person name="Niskanen T."/>
            <person name="Noordeloos M.E."/>
            <person name="Ohm R.A."/>
            <person name="Ortiz-Santana B."/>
            <person name="Ovrebo C."/>
            <person name="Racz N."/>
            <person name="Riley R."/>
            <person name="Savchenko A."/>
            <person name="Shiryaev A."/>
            <person name="Soop K."/>
            <person name="Spirin V."/>
            <person name="Szebenyi C."/>
            <person name="Tomsovsky M."/>
            <person name="Tulloss R.E."/>
            <person name="Uehling J."/>
            <person name="Grigoriev I.V."/>
            <person name="Vagvolgyi C."/>
            <person name="Papp T."/>
            <person name="Martin F.M."/>
            <person name="Miettinen O."/>
            <person name="Hibbett D.S."/>
            <person name="Nagy L.G."/>
        </authorList>
    </citation>
    <scope>NUCLEOTIDE SEQUENCE [LARGE SCALE GENOMIC DNA]</scope>
    <source>
        <strain evidence="1 2">NL-1719</strain>
    </source>
</reference>
<name>A0ACD3BG08_9AGAR</name>
<accession>A0ACD3BG08</accession>
<organism evidence="1 2">
    <name type="scientific">Pluteus cervinus</name>
    <dbReference type="NCBI Taxonomy" id="181527"/>
    <lineage>
        <taxon>Eukaryota</taxon>
        <taxon>Fungi</taxon>
        <taxon>Dikarya</taxon>
        <taxon>Basidiomycota</taxon>
        <taxon>Agaricomycotina</taxon>
        <taxon>Agaricomycetes</taxon>
        <taxon>Agaricomycetidae</taxon>
        <taxon>Agaricales</taxon>
        <taxon>Pluteineae</taxon>
        <taxon>Pluteaceae</taxon>
        <taxon>Pluteus</taxon>
    </lineage>
</organism>
<keyword evidence="2" id="KW-1185">Reference proteome</keyword>
<evidence type="ECO:0000313" key="1">
    <source>
        <dbReference type="EMBL" id="TFK76761.1"/>
    </source>
</evidence>
<proteinExistence type="predicted"/>
<protein>
    <submittedName>
        <fullName evidence="1">OPT oligopeptide transporter</fullName>
    </submittedName>
</protein>